<dbReference type="InterPro" id="IPR007344">
    <property type="entry name" value="GrpB/CoaE"/>
</dbReference>
<dbReference type="GO" id="GO:0016740">
    <property type="term" value="F:transferase activity"/>
    <property type="evidence" value="ECO:0007669"/>
    <property type="project" value="UniProtKB-KW"/>
</dbReference>
<dbReference type="PANTHER" id="PTHR34822:SF1">
    <property type="entry name" value="GRPB FAMILY PROTEIN"/>
    <property type="match status" value="1"/>
</dbReference>
<dbReference type="Proteomes" id="UP000183404">
    <property type="component" value="Unassembled WGS sequence"/>
</dbReference>
<dbReference type="SUPFAM" id="SSF81301">
    <property type="entry name" value="Nucleotidyltransferase"/>
    <property type="match status" value="1"/>
</dbReference>
<gene>
    <name evidence="1" type="ORF">SAMN04244560_01135</name>
</gene>
<evidence type="ECO:0000313" key="2">
    <source>
        <dbReference type="Proteomes" id="UP000183404"/>
    </source>
</evidence>
<reference evidence="1 2" key="1">
    <citation type="submission" date="2016-10" db="EMBL/GenBank/DDBJ databases">
        <authorList>
            <person name="de Groot N.N."/>
        </authorList>
    </citation>
    <scope>NUCLEOTIDE SEQUENCE [LARGE SCALE GENOMIC DNA]</scope>
    <source>
        <strain evidence="1 2">DSM 569</strain>
    </source>
</reference>
<evidence type="ECO:0000313" key="1">
    <source>
        <dbReference type="EMBL" id="SDF73648.1"/>
    </source>
</evidence>
<dbReference type="InterPro" id="IPR043519">
    <property type="entry name" value="NT_sf"/>
</dbReference>
<protein>
    <submittedName>
        <fullName evidence="1">GrpB domain, predicted nucleotidyltransferase, UPF0157 family</fullName>
    </submittedName>
</protein>
<organism evidence="1 2">
    <name type="scientific">Thermoanaerobacter thermohydrosulfuricus</name>
    <name type="common">Clostridium thermohydrosulfuricum</name>
    <dbReference type="NCBI Taxonomy" id="1516"/>
    <lineage>
        <taxon>Bacteria</taxon>
        <taxon>Bacillati</taxon>
        <taxon>Bacillota</taxon>
        <taxon>Clostridia</taxon>
        <taxon>Thermoanaerobacterales</taxon>
        <taxon>Thermoanaerobacteraceae</taxon>
        <taxon>Thermoanaerobacter</taxon>
    </lineage>
</organism>
<dbReference type="Pfam" id="PF04229">
    <property type="entry name" value="GrpB"/>
    <property type="match status" value="1"/>
</dbReference>
<dbReference type="RefSeq" id="WP_004399809.1">
    <property type="nucleotide sequence ID" value="NZ_FNBS01000022.1"/>
</dbReference>
<keyword evidence="1" id="KW-0808">Transferase</keyword>
<accession>A0A1I1WV10</accession>
<dbReference type="Gene3D" id="3.30.460.10">
    <property type="entry name" value="Beta Polymerase, domain 2"/>
    <property type="match status" value="1"/>
</dbReference>
<dbReference type="AlphaFoldDB" id="A0A1I1WV10"/>
<sequence length="172" mass="20388">MKNKRKVEVIDYQSDWKKKFEDEAEILREILKDIIVDIHHIGSTAIPNIKAKPIIDILIEVKEIDKVDQFNDKLIQQGYIPLGENGIPNRRFFIKGDDINRTHHVHIFQTGNPEIARHIRFRDYLINHPDEAKAYSDLKDELAKKYPYNIEEYIKGKDHFIKEIDQKATKER</sequence>
<proteinExistence type="predicted"/>
<dbReference type="PANTHER" id="PTHR34822">
    <property type="entry name" value="GRPB DOMAIN PROTEIN (AFU_ORTHOLOGUE AFUA_1G01530)"/>
    <property type="match status" value="1"/>
</dbReference>
<dbReference type="EMBL" id="FNBS01000022">
    <property type="protein sequence ID" value="SDF73648.1"/>
    <property type="molecule type" value="Genomic_DNA"/>
</dbReference>
<name>A0A1I1WV10_THETY</name>